<sequence>MFRSLRFKIAVILIALNTLAFIAMNFINYETSNKQMNDQLERHRLASLSGTVTSLRAMLSLRMKEAQLLSRSIPMRYRTTGERLAYLSASVAKTDLPARHIGIASLAGNMTLTTGEIIQIADFPSFNEALEGKSSMAEMMLDSTGYPVLWHMVPFYDPEARLIGVIGFALDAPLLFSRHLNVQSDNFKDSSTILIDNRTNLLHSTDISLILKRNFSEEEPAIAAFVKQLQGSEQGYGESMVFGRVLKLFYIKVPDTQWYAVYSVSKSEFEAPLRRSLWLNAALIAVTQIFLGLFLYIVMNRSVLSRLKQVVAVTQKVAAGNFYPRPVTLKSEDEMGMLASSVNGMIDNLQELFEPYQAFIRHNQYAMIVTDSHFVITSFNQRAEEMLGYGEREVIGRKALLVWHDQQQLYERATYYSNKLQTHVNPDESVLFLMPSKGFLPDWEWIWINRDGERMLVSLNTSIIRHPNGAAKGYVLIARDISEIKQAVATNTRLFEITDSAHDMIASFDVRGQIFYLNKAGLAFLDIAELSEDNNGLNRYMTISMTVRFAEGLSEARTYGYWQGEIDFTTASGSILTTSITVVAHQADNEKEIYYSAIARDISQQKEIQQQLLGAKEEADRANEAKSSFLARMSHEIRTPLNGIIGLTHLLQRLEHTDLQANYLKQIAVSSDNLLRLLNDILDFSKLEADKLTLENVPFELEDLLHKLSGLFSVLIGPKPVDIIIRANPSIPDGLIGDPTRLKQILLNLGSNAIKFTNSGLIELSVSLLELDDRKAKLKFSVKDTGIGMTEDQRERLFKPFMQADEKTSRKYGGTGLGLAISHTLVERMGGTFSVASEYQVGSEFGFELTFPVNPEQPTAMKPQFPGLKVIVLEDHDQVAEHWRVLLTSFGCETVALSSWRQALLLLQESRWDAIVIDMECGDMHGEETWMEWKDTLNAAGVKAIASTTLSGRDALYQLADVYRPEVVLVKPCSAVPIRQALQVITNASRMPSMSVFPPPSFDDGKLGKTAAAAETRSRIWVVDDQEINRIVVNQLLNSQGYGTLLLESGAEAVALIESGQTQADLILMDLHMPDMDGIEATARIRQLRGEESLPIIAVTADVTPEMHVRCREAGMNDIVTKPIEPVLLYSVIAKWLPGAPVSFSESANIASIAGAESWPNAPDLEAGVALQRVGGKEQLYMRLLDKFIAQYSDFHAQLDRLREDGKTNDAIRLAHSLSGSAGHLGALAIQEAAAGLERSLRSDEQVAEAERQLHRSLETGLETINRLLEQKRS</sequence>
<dbReference type="InterPro" id="IPR011006">
    <property type="entry name" value="CheY-like_superfamily"/>
</dbReference>
<dbReference type="Pfam" id="PF00989">
    <property type="entry name" value="PAS"/>
    <property type="match status" value="1"/>
</dbReference>
<dbReference type="Proteomes" id="UP000256977">
    <property type="component" value="Unassembled WGS sequence"/>
</dbReference>
<dbReference type="PROSITE" id="PS50112">
    <property type="entry name" value="PAS"/>
    <property type="match status" value="1"/>
</dbReference>
<accession>A0A3D9IFU9</accession>
<dbReference type="Pfam" id="PF02518">
    <property type="entry name" value="HATPase_c"/>
    <property type="match status" value="1"/>
</dbReference>
<dbReference type="SMART" id="SM00304">
    <property type="entry name" value="HAMP"/>
    <property type="match status" value="1"/>
</dbReference>
<dbReference type="SUPFAM" id="SSF158472">
    <property type="entry name" value="HAMP domain-like"/>
    <property type="match status" value="1"/>
</dbReference>
<evidence type="ECO:0000256" key="2">
    <source>
        <dbReference type="ARBA" id="ARBA00004651"/>
    </source>
</evidence>
<evidence type="ECO:0000256" key="10">
    <source>
        <dbReference type="ARBA" id="ARBA00022777"/>
    </source>
</evidence>
<evidence type="ECO:0000259" key="24">
    <source>
        <dbReference type="PROSITE" id="PS50894"/>
    </source>
</evidence>
<feature type="transmembrane region" description="Helical" evidence="18">
    <location>
        <begin position="277"/>
        <end position="299"/>
    </location>
</feature>
<dbReference type="SUPFAM" id="SSF52172">
    <property type="entry name" value="CheY-like"/>
    <property type="match status" value="2"/>
</dbReference>
<keyword evidence="10" id="KW-0418">Kinase</keyword>
<dbReference type="Gene3D" id="3.30.565.10">
    <property type="entry name" value="Histidine kinase-like ATPase, C-terminal domain"/>
    <property type="match status" value="1"/>
</dbReference>
<comment type="subcellular location">
    <subcellularLocation>
        <location evidence="2">Cell membrane</location>
        <topology evidence="2">Multi-pass membrane protein</topology>
    </subcellularLocation>
</comment>
<evidence type="ECO:0000259" key="22">
    <source>
        <dbReference type="PROSITE" id="PS50113"/>
    </source>
</evidence>
<dbReference type="InterPro" id="IPR013767">
    <property type="entry name" value="PAS_fold"/>
</dbReference>
<dbReference type="InterPro" id="IPR036641">
    <property type="entry name" value="HPT_dom_sf"/>
</dbReference>
<dbReference type="InterPro" id="IPR036890">
    <property type="entry name" value="HATPase_C_sf"/>
</dbReference>
<dbReference type="Gene3D" id="1.20.120.160">
    <property type="entry name" value="HPT domain"/>
    <property type="match status" value="1"/>
</dbReference>
<feature type="modified residue" description="Phosphohistidine" evidence="16">
    <location>
        <position position="1216"/>
    </location>
</feature>
<dbReference type="SMART" id="SM00448">
    <property type="entry name" value="REC"/>
    <property type="match status" value="2"/>
</dbReference>
<dbReference type="InterPro" id="IPR008207">
    <property type="entry name" value="Sig_transdc_His_kin_Hpt_dom"/>
</dbReference>
<evidence type="ECO:0000256" key="17">
    <source>
        <dbReference type="PROSITE-ProRule" id="PRU00169"/>
    </source>
</evidence>
<dbReference type="PROSITE" id="PS50113">
    <property type="entry name" value="PAC"/>
    <property type="match status" value="2"/>
</dbReference>
<dbReference type="OrthoDB" id="9809348at2"/>
<dbReference type="Gene3D" id="3.30.450.20">
    <property type="entry name" value="PAS domain"/>
    <property type="match status" value="3"/>
</dbReference>
<dbReference type="SUPFAM" id="SSF55785">
    <property type="entry name" value="PYP-like sensor domain (PAS domain)"/>
    <property type="match status" value="2"/>
</dbReference>
<evidence type="ECO:0000256" key="5">
    <source>
        <dbReference type="ARBA" id="ARBA00022475"/>
    </source>
</evidence>
<feature type="domain" description="HPt" evidence="24">
    <location>
        <begin position="1177"/>
        <end position="1272"/>
    </location>
</feature>
<dbReference type="SUPFAM" id="SSF47384">
    <property type="entry name" value="Homodimeric domain of signal transducing histidine kinase"/>
    <property type="match status" value="1"/>
</dbReference>
<feature type="domain" description="Response regulatory" evidence="20">
    <location>
        <begin position="1019"/>
        <end position="1137"/>
    </location>
</feature>
<dbReference type="InterPro" id="IPR005467">
    <property type="entry name" value="His_kinase_dom"/>
</dbReference>
<keyword evidence="11" id="KW-0067">ATP-binding</keyword>
<dbReference type="GO" id="GO:0000155">
    <property type="term" value="F:phosphorelay sensor kinase activity"/>
    <property type="evidence" value="ECO:0007669"/>
    <property type="project" value="InterPro"/>
</dbReference>
<evidence type="ECO:0000256" key="15">
    <source>
        <dbReference type="ARBA" id="ARBA00074306"/>
    </source>
</evidence>
<dbReference type="InterPro" id="IPR036097">
    <property type="entry name" value="HisK_dim/P_sf"/>
</dbReference>
<dbReference type="InterPro" id="IPR001789">
    <property type="entry name" value="Sig_transdc_resp-reg_receiver"/>
</dbReference>
<dbReference type="InterPro" id="IPR000014">
    <property type="entry name" value="PAS"/>
</dbReference>
<comment type="caution">
    <text evidence="25">The sequence shown here is derived from an EMBL/GenBank/DDBJ whole genome shotgun (WGS) entry which is preliminary data.</text>
</comment>
<dbReference type="Pfam" id="PF00672">
    <property type="entry name" value="HAMP"/>
    <property type="match status" value="1"/>
</dbReference>
<evidence type="ECO:0000256" key="1">
    <source>
        <dbReference type="ARBA" id="ARBA00000085"/>
    </source>
</evidence>
<dbReference type="GO" id="GO:0005524">
    <property type="term" value="F:ATP binding"/>
    <property type="evidence" value="ECO:0007669"/>
    <property type="project" value="UniProtKB-KW"/>
</dbReference>
<keyword evidence="14 18" id="KW-0472">Membrane</keyword>
<keyword evidence="9" id="KW-0547">Nucleotide-binding</keyword>
<evidence type="ECO:0000256" key="13">
    <source>
        <dbReference type="ARBA" id="ARBA00023012"/>
    </source>
</evidence>
<dbReference type="PROSITE" id="PS50885">
    <property type="entry name" value="HAMP"/>
    <property type="match status" value="1"/>
</dbReference>
<keyword evidence="8 18" id="KW-0812">Transmembrane</keyword>
<evidence type="ECO:0000256" key="3">
    <source>
        <dbReference type="ARBA" id="ARBA00006402"/>
    </source>
</evidence>
<protein>
    <recommendedName>
        <fullName evidence="15">Circadian input-output histidine kinase CikA</fullName>
        <ecNumber evidence="4">2.7.13.3</ecNumber>
    </recommendedName>
</protein>
<evidence type="ECO:0000256" key="16">
    <source>
        <dbReference type="PROSITE-ProRule" id="PRU00110"/>
    </source>
</evidence>
<dbReference type="InterPro" id="IPR035965">
    <property type="entry name" value="PAS-like_dom_sf"/>
</dbReference>
<dbReference type="FunFam" id="1.10.287.130:FF:000004">
    <property type="entry name" value="Ethylene receptor 1"/>
    <property type="match status" value="1"/>
</dbReference>
<dbReference type="PANTHER" id="PTHR45339:SF1">
    <property type="entry name" value="HYBRID SIGNAL TRANSDUCTION HISTIDINE KINASE J"/>
    <property type="match status" value="1"/>
</dbReference>
<keyword evidence="7" id="KW-0808">Transferase</keyword>
<evidence type="ECO:0000256" key="14">
    <source>
        <dbReference type="ARBA" id="ARBA00023136"/>
    </source>
</evidence>
<dbReference type="SMART" id="SM00387">
    <property type="entry name" value="HATPase_c"/>
    <property type="match status" value="1"/>
</dbReference>
<dbReference type="InterPro" id="IPR004358">
    <property type="entry name" value="Sig_transdc_His_kin-like_C"/>
</dbReference>
<feature type="domain" description="HAMP" evidence="23">
    <location>
        <begin position="301"/>
        <end position="354"/>
    </location>
</feature>
<evidence type="ECO:0000259" key="19">
    <source>
        <dbReference type="PROSITE" id="PS50109"/>
    </source>
</evidence>
<comment type="similarity">
    <text evidence="3">In the N-terminal section; belongs to the phytochrome family.</text>
</comment>
<dbReference type="CDD" id="cd00082">
    <property type="entry name" value="HisKA"/>
    <property type="match status" value="1"/>
</dbReference>
<comment type="catalytic activity">
    <reaction evidence="1">
        <text>ATP + protein L-histidine = ADP + protein N-phospho-L-histidine.</text>
        <dbReference type="EC" id="2.7.13.3"/>
    </reaction>
</comment>
<keyword evidence="26" id="KW-1185">Reference proteome</keyword>
<dbReference type="PROSITE" id="PS50110">
    <property type="entry name" value="RESPONSE_REGULATORY"/>
    <property type="match status" value="2"/>
</dbReference>
<evidence type="ECO:0000256" key="4">
    <source>
        <dbReference type="ARBA" id="ARBA00012438"/>
    </source>
</evidence>
<keyword evidence="13" id="KW-0902">Two-component regulatory system</keyword>
<dbReference type="AlphaFoldDB" id="A0A3D9IFU9"/>
<organism evidence="25 26">
    <name type="scientific">Cohnella phaseoli</name>
    <dbReference type="NCBI Taxonomy" id="456490"/>
    <lineage>
        <taxon>Bacteria</taxon>
        <taxon>Bacillati</taxon>
        <taxon>Bacillota</taxon>
        <taxon>Bacilli</taxon>
        <taxon>Bacillales</taxon>
        <taxon>Paenibacillaceae</taxon>
        <taxon>Cohnella</taxon>
    </lineage>
</organism>
<dbReference type="EC" id="2.7.13.3" evidence="4"/>
<feature type="domain" description="Histidine kinase" evidence="19">
    <location>
        <begin position="632"/>
        <end position="853"/>
    </location>
</feature>
<dbReference type="InterPro" id="IPR003661">
    <property type="entry name" value="HisK_dim/P_dom"/>
</dbReference>
<evidence type="ECO:0000259" key="20">
    <source>
        <dbReference type="PROSITE" id="PS50110"/>
    </source>
</evidence>
<dbReference type="CDD" id="cd00088">
    <property type="entry name" value="HPT"/>
    <property type="match status" value="1"/>
</dbReference>
<evidence type="ECO:0000256" key="11">
    <source>
        <dbReference type="ARBA" id="ARBA00022840"/>
    </source>
</evidence>
<dbReference type="RefSeq" id="WP_116064071.1">
    <property type="nucleotide sequence ID" value="NZ_QRDZ01000029.1"/>
</dbReference>
<dbReference type="PROSITE" id="PS50109">
    <property type="entry name" value="HIS_KIN"/>
    <property type="match status" value="1"/>
</dbReference>
<evidence type="ECO:0000256" key="18">
    <source>
        <dbReference type="SAM" id="Phobius"/>
    </source>
</evidence>
<evidence type="ECO:0000256" key="9">
    <source>
        <dbReference type="ARBA" id="ARBA00022741"/>
    </source>
</evidence>
<evidence type="ECO:0000313" key="26">
    <source>
        <dbReference type="Proteomes" id="UP000256977"/>
    </source>
</evidence>
<evidence type="ECO:0000313" key="25">
    <source>
        <dbReference type="EMBL" id="RED60628.1"/>
    </source>
</evidence>
<evidence type="ECO:0000256" key="7">
    <source>
        <dbReference type="ARBA" id="ARBA00022679"/>
    </source>
</evidence>
<dbReference type="PROSITE" id="PS50894">
    <property type="entry name" value="HPT"/>
    <property type="match status" value="1"/>
</dbReference>
<feature type="domain" description="Response regulatory" evidence="20">
    <location>
        <begin position="869"/>
        <end position="986"/>
    </location>
</feature>
<keyword evidence="6 17" id="KW-0597">Phosphoprotein</keyword>
<gene>
    <name evidence="25" type="ORF">DFP98_12941</name>
</gene>
<dbReference type="Pfam" id="PF00072">
    <property type="entry name" value="Response_reg"/>
    <property type="match status" value="1"/>
</dbReference>
<dbReference type="InterPro" id="IPR001610">
    <property type="entry name" value="PAC"/>
</dbReference>
<name>A0A3D9IFU9_9BACL</name>
<keyword evidence="5" id="KW-1003">Cell membrane</keyword>
<dbReference type="CDD" id="cd06225">
    <property type="entry name" value="HAMP"/>
    <property type="match status" value="1"/>
</dbReference>
<evidence type="ECO:0000259" key="21">
    <source>
        <dbReference type="PROSITE" id="PS50112"/>
    </source>
</evidence>
<feature type="domain" description="PAC" evidence="22">
    <location>
        <begin position="562"/>
        <end position="614"/>
    </location>
</feature>
<feature type="modified residue" description="4-aspartylphosphate" evidence="17">
    <location>
        <position position="918"/>
    </location>
</feature>
<dbReference type="EMBL" id="QRDZ01000029">
    <property type="protein sequence ID" value="RED60628.1"/>
    <property type="molecule type" value="Genomic_DNA"/>
</dbReference>
<reference evidence="25 26" key="1">
    <citation type="submission" date="2018-07" db="EMBL/GenBank/DDBJ databases">
        <title>Genomic Encyclopedia of Type Strains, Phase III (KMG-III): the genomes of soil and plant-associated and newly described type strains.</title>
        <authorList>
            <person name="Whitman W."/>
        </authorList>
    </citation>
    <scope>NUCLEOTIDE SEQUENCE [LARGE SCALE GENOMIC DNA]</scope>
    <source>
        <strain evidence="25 26">CECT 7287</strain>
    </source>
</reference>
<dbReference type="CDD" id="cd17546">
    <property type="entry name" value="REC_hyHK_CKI1_RcsC-like"/>
    <property type="match status" value="1"/>
</dbReference>
<dbReference type="CDD" id="cd00130">
    <property type="entry name" value="PAS"/>
    <property type="match status" value="1"/>
</dbReference>
<keyword evidence="12 18" id="KW-1133">Transmembrane helix</keyword>
<dbReference type="Pfam" id="PF01627">
    <property type="entry name" value="Hpt"/>
    <property type="match status" value="1"/>
</dbReference>
<dbReference type="Pfam" id="PF13426">
    <property type="entry name" value="PAS_9"/>
    <property type="match status" value="1"/>
</dbReference>
<feature type="modified residue" description="4-aspartylphosphate" evidence="17">
    <location>
        <position position="1070"/>
    </location>
</feature>
<dbReference type="Pfam" id="PF00512">
    <property type="entry name" value="HisKA"/>
    <property type="match status" value="1"/>
</dbReference>
<dbReference type="InterPro" id="IPR000700">
    <property type="entry name" value="PAS-assoc_C"/>
</dbReference>
<feature type="domain" description="PAS" evidence="21">
    <location>
        <begin position="367"/>
        <end position="401"/>
    </location>
</feature>
<evidence type="ECO:0000256" key="12">
    <source>
        <dbReference type="ARBA" id="ARBA00022989"/>
    </source>
</evidence>
<dbReference type="PRINTS" id="PR00344">
    <property type="entry name" value="BCTRLSENSOR"/>
</dbReference>
<dbReference type="SUPFAM" id="SSF55874">
    <property type="entry name" value="ATPase domain of HSP90 chaperone/DNA topoisomerase II/histidine kinase"/>
    <property type="match status" value="1"/>
</dbReference>
<dbReference type="SMART" id="SM00086">
    <property type="entry name" value="PAC"/>
    <property type="match status" value="3"/>
</dbReference>
<feature type="transmembrane region" description="Helical" evidence="18">
    <location>
        <begin position="6"/>
        <end position="27"/>
    </location>
</feature>
<dbReference type="GO" id="GO:0006355">
    <property type="term" value="P:regulation of DNA-templated transcription"/>
    <property type="evidence" value="ECO:0007669"/>
    <property type="project" value="InterPro"/>
</dbReference>
<dbReference type="CDD" id="cd16922">
    <property type="entry name" value="HATPase_EvgS-ArcB-TorS-like"/>
    <property type="match status" value="1"/>
</dbReference>
<dbReference type="SMART" id="SM00091">
    <property type="entry name" value="PAS"/>
    <property type="match status" value="2"/>
</dbReference>
<dbReference type="NCBIfam" id="TIGR00229">
    <property type="entry name" value="sensory_box"/>
    <property type="match status" value="2"/>
</dbReference>
<evidence type="ECO:0000256" key="8">
    <source>
        <dbReference type="ARBA" id="ARBA00022692"/>
    </source>
</evidence>
<dbReference type="SMART" id="SM00388">
    <property type="entry name" value="HisKA"/>
    <property type="match status" value="1"/>
</dbReference>
<dbReference type="InterPro" id="IPR003594">
    <property type="entry name" value="HATPase_dom"/>
</dbReference>
<dbReference type="Gene3D" id="3.40.50.2300">
    <property type="match status" value="2"/>
</dbReference>
<dbReference type="GO" id="GO:0005886">
    <property type="term" value="C:plasma membrane"/>
    <property type="evidence" value="ECO:0007669"/>
    <property type="project" value="UniProtKB-SubCell"/>
</dbReference>
<feature type="domain" description="PAC" evidence="22">
    <location>
        <begin position="441"/>
        <end position="493"/>
    </location>
</feature>
<dbReference type="Gene3D" id="1.10.8.500">
    <property type="entry name" value="HAMP domain in histidine kinase"/>
    <property type="match status" value="1"/>
</dbReference>
<dbReference type="PANTHER" id="PTHR45339">
    <property type="entry name" value="HYBRID SIGNAL TRANSDUCTION HISTIDINE KINASE J"/>
    <property type="match status" value="1"/>
</dbReference>
<dbReference type="Gene3D" id="1.10.287.130">
    <property type="match status" value="1"/>
</dbReference>
<evidence type="ECO:0000259" key="23">
    <source>
        <dbReference type="PROSITE" id="PS50885"/>
    </source>
</evidence>
<dbReference type="FunFam" id="3.30.565.10:FF:000010">
    <property type="entry name" value="Sensor histidine kinase RcsC"/>
    <property type="match status" value="1"/>
</dbReference>
<proteinExistence type="inferred from homology"/>
<evidence type="ECO:0000256" key="6">
    <source>
        <dbReference type="ARBA" id="ARBA00022553"/>
    </source>
</evidence>
<dbReference type="SUPFAM" id="SSF47226">
    <property type="entry name" value="Histidine-containing phosphotransfer domain, HPT domain"/>
    <property type="match status" value="1"/>
</dbReference>
<dbReference type="InterPro" id="IPR003660">
    <property type="entry name" value="HAMP_dom"/>
</dbReference>